<dbReference type="VEuPathDB" id="FungiDB:PHYBLDRAFT_159279"/>
<proteinExistence type="predicted"/>
<gene>
    <name evidence="1" type="ORF">PHYBLDRAFT_159279</name>
</gene>
<sequence length="160" mass="18808">MTLNEVWISGSISEETGCFLVDMSYTFLKSLCLNQVEYHNTRGEMPIREDMCIHLTLLSQLYTNDSKYPIVERHNIAWIYLIETVIVPWIMVDYENNKLSEEAGNLIVEFYQNFPFNQSNKTIVDEDRLEYGYQETGWMDELYRGYGELRLGNIEAYTLG</sequence>
<keyword evidence="2" id="KW-1185">Reference proteome</keyword>
<dbReference type="GeneID" id="28994866"/>
<dbReference type="EMBL" id="KV440985">
    <property type="protein sequence ID" value="OAD71495.1"/>
    <property type="molecule type" value="Genomic_DNA"/>
</dbReference>
<accession>A0A162WY72</accession>
<reference evidence="2" key="1">
    <citation type="submission" date="2015-06" db="EMBL/GenBank/DDBJ databases">
        <title>Expansion of signal transduction pathways in fungi by whole-genome duplication.</title>
        <authorList>
            <consortium name="DOE Joint Genome Institute"/>
            <person name="Corrochano L.M."/>
            <person name="Kuo A."/>
            <person name="Marcet-Houben M."/>
            <person name="Polaino S."/>
            <person name="Salamov A."/>
            <person name="Villalobos J.M."/>
            <person name="Alvarez M.I."/>
            <person name="Avalos J."/>
            <person name="Benito E.P."/>
            <person name="Benoit I."/>
            <person name="Burger G."/>
            <person name="Camino L.P."/>
            <person name="Canovas D."/>
            <person name="Cerda-Olmedo E."/>
            <person name="Cheng J.-F."/>
            <person name="Dominguez A."/>
            <person name="Elias M."/>
            <person name="Eslava A.P."/>
            <person name="Glaser F."/>
            <person name="Grimwood J."/>
            <person name="Gutierrez G."/>
            <person name="Heitman J."/>
            <person name="Henrissat B."/>
            <person name="Iturriaga E.A."/>
            <person name="Lang B.F."/>
            <person name="Lavin J.L."/>
            <person name="Lee S."/>
            <person name="Li W."/>
            <person name="Lindquist E."/>
            <person name="Lopez-Garcia S."/>
            <person name="Luque E.M."/>
            <person name="Marcos A.T."/>
            <person name="Martin J."/>
            <person name="McCluskey K."/>
            <person name="Medina H.R."/>
            <person name="Miralles-Duran A."/>
            <person name="Miyazaki A."/>
            <person name="Munoz-Torres E."/>
            <person name="Oguiza J.A."/>
            <person name="Ohm R."/>
            <person name="Olmedo M."/>
            <person name="Orejas M."/>
            <person name="Ortiz-Castellanos L."/>
            <person name="Pisabarro A.G."/>
            <person name="Rodriguez-Romero J."/>
            <person name="Ruiz-Herrera J."/>
            <person name="Ruiz-Vazquez R."/>
            <person name="Sanz C."/>
            <person name="Schackwitz W."/>
            <person name="Schmutz J."/>
            <person name="Shahriari M."/>
            <person name="Shelest E."/>
            <person name="Silva-Franco F."/>
            <person name="Soanes D."/>
            <person name="Syed K."/>
            <person name="Tagua V.G."/>
            <person name="Talbot N.J."/>
            <person name="Thon M."/>
            <person name="De vries R.P."/>
            <person name="Wiebenga A."/>
            <person name="Yadav J.S."/>
            <person name="Braun E.L."/>
            <person name="Baker S."/>
            <person name="Garre V."/>
            <person name="Horwitz B."/>
            <person name="Torres-Martinez S."/>
            <person name="Idnurm A."/>
            <person name="Herrera-Estrella A."/>
            <person name="Gabaldon T."/>
            <person name="Grigoriev I.V."/>
        </authorList>
    </citation>
    <scope>NUCLEOTIDE SEQUENCE [LARGE SCALE GENOMIC DNA]</scope>
    <source>
        <strain evidence="2">NRRL 1555(-)</strain>
    </source>
</reference>
<organism evidence="1 2">
    <name type="scientific">Phycomyces blakesleeanus (strain ATCC 8743b / DSM 1359 / FGSC 10004 / NBRC 33097 / NRRL 1555)</name>
    <dbReference type="NCBI Taxonomy" id="763407"/>
    <lineage>
        <taxon>Eukaryota</taxon>
        <taxon>Fungi</taxon>
        <taxon>Fungi incertae sedis</taxon>
        <taxon>Mucoromycota</taxon>
        <taxon>Mucoromycotina</taxon>
        <taxon>Mucoromycetes</taxon>
        <taxon>Mucorales</taxon>
        <taxon>Phycomycetaceae</taxon>
        <taxon>Phycomyces</taxon>
    </lineage>
</organism>
<evidence type="ECO:0000313" key="1">
    <source>
        <dbReference type="EMBL" id="OAD71495.1"/>
    </source>
</evidence>
<dbReference type="RefSeq" id="XP_018289535.1">
    <property type="nucleotide sequence ID" value="XM_018433960.1"/>
</dbReference>
<dbReference type="Proteomes" id="UP000077315">
    <property type="component" value="Unassembled WGS sequence"/>
</dbReference>
<dbReference type="AlphaFoldDB" id="A0A162WY72"/>
<dbReference type="InParanoid" id="A0A162WY72"/>
<protein>
    <submittedName>
        <fullName evidence="1">Uncharacterized protein</fullName>
    </submittedName>
</protein>
<evidence type="ECO:0000313" key="2">
    <source>
        <dbReference type="Proteomes" id="UP000077315"/>
    </source>
</evidence>
<name>A0A162WY72_PHYB8</name>